<dbReference type="EMBL" id="JAEPRC010000056">
    <property type="protein sequence ID" value="KAG2212072.1"/>
    <property type="molecule type" value="Genomic_DNA"/>
</dbReference>
<evidence type="ECO:0000313" key="2">
    <source>
        <dbReference type="Proteomes" id="UP000650833"/>
    </source>
</evidence>
<gene>
    <name evidence="1" type="ORF">INT46_009446</name>
</gene>
<proteinExistence type="predicted"/>
<evidence type="ECO:0000313" key="1">
    <source>
        <dbReference type="EMBL" id="KAG2212072.1"/>
    </source>
</evidence>
<comment type="caution">
    <text evidence="1">The sequence shown here is derived from an EMBL/GenBank/DDBJ whole genome shotgun (WGS) entry which is preliminary data.</text>
</comment>
<name>A0A8H7RJC1_9FUNG</name>
<protein>
    <submittedName>
        <fullName evidence="1">Uncharacterized protein</fullName>
    </submittedName>
</protein>
<accession>A0A8H7RJC1</accession>
<reference evidence="1" key="1">
    <citation type="submission" date="2020-12" db="EMBL/GenBank/DDBJ databases">
        <title>Metabolic potential, ecology and presence of endohyphal bacteria is reflected in genomic diversity of Mucoromycotina.</title>
        <authorList>
            <person name="Muszewska A."/>
            <person name="Okrasinska A."/>
            <person name="Steczkiewicz K."/>
            <person name="Drgas O."/>
            <person name="Orlowska M."/>
            <person name="Perlinska-Lenart U."/>
            <person name="Aleksandrzak-Piekarczyk T."/>
            <person name="Szatraj K."/>
            <person name="Zielenkiewicz U."/>
            <person name="Pilsyk S."/>
            <person name="Malc E."/>
            <person name="Mieczkowski P."/>
            <person name="Kruszewska J.S."/>
            <person name="Biernat P."/>
            <person name="Pawlowska J."/>
        </authorList>
    </citation>
    <scope>NUCLEOTIDE SEQUENCE</scope>
    <source>
        <strain evidence="1">CBS 226.32</strain>
    </source>
</reference>
<organism evidence="1 2">
    <name type="scientific">Mucor plumbeus</name>
    <dbReference type="NCBI Taxonomy" id="97098"/>
    <lineage>
        <taxon>Eukaryota</taxon>
        <taxon>Fungi</taxon>
        <taxon>Fungi incertae sedis</taxon>
        <taxon>Mucoromycota</taxon>
        <taxon>Mucoromycotina</taxon>
        <taxon>Mucoromycetes</taxon>
        <taxon>Mucorales</taxon>
        <taxon>Mucorineae</taxon>
        <taxon>Mucoraceae</taxon>
        <taxon>Mucor</taxon>
    </lineage>
</organism>
<sequence length="138" mass="15576">MMLSKLTISTTSINLNLSNYKRKRPTSFVSNIGPLIQRIKNSLNHNNNLSTAQKSNTAHCCLNDYQEMSEKNALSASSMISTEEEQENNIKLSWSQETFLYALAVESENSKNYVQHVENWWSTTPSIQPPSTNAIMAC</sequence>
<dbReference type="Proteomes" id="UP000650833">
    <property type="component" value="Unassembled WGS sequence"/>
</dbReference>
<dbReference type="AlphaFoldDB" id="A0A8H7RJC1"/>
<dbReference type="OrthoDB" id="2262037at2759"/>
<keyword evidence="2" id="KW-1185">Reference proteome</keyword>